<organism evidence="2">
    <name type="scientific">Magnetospirillum gryphiswaldense</name>
    <dbReference type="NCBI Taxonomy" id="55518"/>
    <lineage>
        <taxon>Bacteria</taxon>
        <taxon>Pseudomonadati</taxon>
        <taxon>Pseudomonadota</taxon>
        <taxon>Alphaproteobacteria</taxon>
        <taxon>Rhodospirillales</taxon>
        <taxon>Rhodospirillaceae</taxon>
        <taxon>Magnetospirillum</taxon>
    </lineage>
</organism>
<dbReference type="PROSITE" id="PS51352">
    <property type="entry name" value="THIOREDOXIN_2"/>
    <property type="match status" value="1"/>
</dbReference>
<dbReference type="RefSeq" id="WP_106002315.1">
    <property type="nucleotide sequence ID" value="NZ_CP027527.1"/>
</dbReference>
<dbReference type="InterPro" id="IPR050553">
    <property type="entry name" value="Thioredoxin_ResA/DsbE_sf"/>
</dbReference>
<gene>
    <name evidence="2" type="ORF">MGR_0257</name>
</gene>
<accession>A4TUB1</accession>
<name>A4TUB1_9PROT</name>
<evidence type="ECO:0000313" key="2">
    <source>
        <dbReference type="EMBL" id="CAM74218.1"/>
    </source>
</evidence>
<dbReference type="Gene3D" id="3.40.30.10">
    <property type="entry name" value="Glutaredoxin"/>
    <property type="match status" value="1"/>
</dbReference>
<sequence length="163" mass="17413">MAVKRLFLMVALLLGGCGDDGAKAPKLGDAMLPFAAQSLTGQRFELPAGSAGKVVVLRFWATWCAFCKDEMKAIEPIWQARQGDGLLVLAVNAGQEAADIGKFIADLGVSYPVLLDPGAKIARAYGVTGLPMTFFIDRSGVVRGRILGEADEAAFRRKLEDLL</sequence>
<dbReference type="PANTHER" id="PTHR42852">
    <property type="entry name" value="THIOL:DISULFIDE INTERCHANGE PROTEIN DSBE"/>
    <property type="match status" value="1"/>
</dbReference>
<dbReference type="PROSITE" id="PS51257">
    <property type="entry name" value="PROKAR_LIPOPROTEIN"/>
    <property type="match status" value="1"/>
</dbReference>
<dbReference type="CDD" id="cd02966">
    <property type="entry name" value="TlpA_like_family"/>
    <property type="match status" value="1"/>
</dbReference>
<dbReference type="Pfam" id="PF00578">
    <property type="entry name" value="AhpC-TSA"/>
    <property type="match status" value="1"/>
</dbReference>
<evidence type="ECO:0000259" key="1">
    <source>
        <dbReference type="PROSITE" id="PS51352"/>
    </source>
</evidence>
<protein>
    <submittedName>
        <fullName evidence="2">Thioredoxin</fullName>
    </submittedName>
</protein>
<proteinExistence type="predicted"/>
<dbReference type="GO" id="GO:0016209">
    <property type="term" value="F:antioxidant activity"/>
    <property type="evidence" value="ECO:0007669"/>
    <property type="project" value="InterPro"/>
</dbReference>
<reference evidence="2" key="1">
    <citation type="journal article" date="2007" name="J. Bacteriol.">
        <title>Comparative genome analysis of four magnetotactic bacteria reveals a complex set of group-specific genes implicated in magnetosome biomineralization and function.</title>
        <authorList>
            <person name="Richter M."/>
            <person name="Kube M."/>
            <person name="Bazylinski D.A."/>
            <person name="Lombardot T."/>
            <person name="Gloeckner F.O."/>
            <person name="Reinhardt R."/>
            <person name="Schueler D."/>
        </authorList>
    </citation>
    <scope>NUCLEOTIDE SEQUENCE</scope>
    <source>
        <strain evidence="2">MSR-1</strain>
    </source>
</reference>
<dbReference type="InterPro" id="IPR000866">
    <property type="entry name" value="AhpC/TSA"/>
</dbReference>
<dbReference type="AlphaFoldDB" id="A4TUB1"/>
<dbReference type="EMBL" id="CU459003">
    <property type="protein sequence ID" value="CAM74218.1"/>
    <property type="molecule type" value="Genomic_DNA"/>
</dbReference>
<dbReference type="SUPFAM" id="SSF52833">
    <property type="entry name" value="Thioredoxin-like"/>
    <property type="match status" value="1"/>
</dbReference>
<dbReference type="GO" id="GO:0016491">
    <property type="term" value="F:oxidoreductase activity"/>
    <property type="evidence" value="ECO:0007669"/>
    <property type="project" value="InterPro"/>
</dbReference>
<dbReference type="InterPro" id="IPR036249">
    <property type="entry name" value="Thioredoxin-like_sf"/>
</dbReference>
<dbReference type="InterPro" id="IPR013766">
    <property type="entry name" value="Thioredoxin_domain"/>
</dbReference>
<dbReference type="PANTHER" id="PTHR42852:SF13">
    <property type="entry name" value="PROTEIN DIPZ"/>
    <property type="match status" value="1"/>
</dbReference>
<feature type="domain" description="Thioredoxin" evidence="1">
    <location>
        <begin position="25"/>
        <end position="163"/>
    </location>
</feature>